<gene>
    <name evidence="2" type="ORF">N5W20_03610</name>
</gene>
<accession>A0ABY6GM49</accession>
<dbReference type="Proteomes" id="UP001163831">
    <property type="component" value="Chromosome"/>
</dbReference>
<organism evidence="2 3">
    <name type="scientific">Candidatus Kirkpatrickella diaphorinae</name>
    <dbReference type="NCBI Taxonomy" id="2984322"/>
    <lineage>
        <taxon>Bacteria</taxon>
        <taxon>Pseudomonadati</taxon>
        <taxon>Pseudomonadota</taxon>
        <taxon>Alphaproteobacteria</taxon>
        <taxon>Acetobacterales</taxon>
        <taxon>Acetobacteraceae</taxon>
        <taxon>Candidatus Kirkpatrickella</taxon>
    </lineage>
</organism>
<feature type="chain" id="PRO_5046565408" evidence="1">
    <location>
        <begin position="23"/>
        <end position="116"/>
    </location>
</feature>
<keyword evidence="3" id="KW-1185">Reference proteome</keyword>
<keyword evidence="1" id="KW-0732">Signal</keyword>
<evidence type="ECO:0000313" key="3">
    <source>
        <dbReference type="Proteomes" id="UP001163831"/>
    </source>
</evidence>
<sequence length="116" mass="12888">MRIIPLALTALAIMLATPSVKADDQIDCSAQERSLSAGTHTGRFVDMRLKEAWPQDYVHFLFKNDSDNKLYCVRQSTAGNSNIVALAEKAFILDHKVVINTAGDYWLTGILFKATE</sequence>
<feature type="signal peptide" evidence="1">
    <location>
        <begin position="1"/>
        <end position="22"/>
    </location>
</feature>
<dbReference type="EMBL" id="CP107052">
    <property type="protein sequence ID" value="UYH51953.1"/>
    <property type="molecule type" value="Genomic_DNA"/>
</dbReference>
<proteinExistence type="predicted"/>
<evidence type="ECO:0000313" key="2">
    <source>
        <dbReference type="EMBL" id="UYH51953.1"/>
    </source>
</evidence>
<dbReference type="RefSeq" id="WP_319807548.1">
    <property type="nucleotide sequence ID" value="NZ_CP107052.1"/>
</dbReference>
<protein>
    <submittedName>
        <fullName evidence="2">Uncharacterized protein</fullName>
    </submittedName>
</protein>
<reference evidence="2" key="1">
    <citation type="submission" date="2022-10" db="EMBL/GenBank/DDBJ databases">
        <title>Candidatus Kirkpatrella diaphorinas gen. nov., sp. nov., an uncultured endosymbiont identified in a population of Diaphorina citri from Hawaii.</title>
        <authorList>
            <person name="Henry E.M."/>
            <person name="Carlson C.R."/>
            <person name="Kuo Y.-W."/>
        </authorList>
    </citation>
    <scope>NUCLEOTIDE SEQUENCE</scope>
    <source>
        <strain evidence="2">CADCRV1</strain>
    </source>
</reference>
<name>A0ABY6GM49_9PROT</name>
<evidence type="ECO:0000256" key="1">
    <source>
        <dbReference type="SAM" id="SignalP"/>
    </source>
</evidence>